<dbReference type="Gene3D" id="3.40.630.30">
    <property type="match status" value="2"/>
</dbReference>
<feature type="active site" description="Proton acceptor; via carboxylate" evidence="5">
    <location>
        <position position="398"/>
    </location>
</feature>
<evidence type="ECO:0000259" key="6">
    <source>
        <dbReference type="PROSITE" id="PS51186"/>
    </source>
</evidence>
<accession>M3VH04</accession>
<keyword evidence="3 5" id="KW-0808">Transferase</keyword>
<dbReference type="PROSITE" id="PS51186">
    <property type="entry name" value="GNAT"/>
    <property type="match status" value="1"/>
</dbReference>
<dbReference type="GO" id="GO:0030649">
    <property type="term" value="P:aminoglycoside antibiotic catabolic process"/>
    <property type="evidence" value="ECO:0007669"/>
    <property type="project" value="TreeGrafter"/>
</dbReference>
<dbReference type="RefSeq" id="WP_008381204.1">
    <property type="nucleotide sequence ID" value="NZ_BAOP01000034.1"/>
</dbReference>
<dbReference type="SUPFAM" id="SSF55718">
    <property type="entry name" value="SCP-like"/>
    <property type="match status" value="1"/>
</dbReference>
<reference evidence="7 8" key="1">
    <citation type="submission" date="2013-02" db="EMBL/GenBank/DDBJ databases">
        <title>Whole genome shotgun sequence of Gordonia malaquae NBRC 108250.</title>
        <authorList>
            <person name="Yoshida I."/>
            <person name="Hosoyama A."/>
            <person name="Tsuchikane K."/>
            <person name="Ando Y."/>
            <person name="Baba S."/>
            <person name="Ohji S."/>
            <person name="Hamada M."/>
            <person name="Tamura T."/>
            <person name="Yamazoe A."/>
            <person name="Yamazaki S."/>
            <person name="Fujita N."/>
        </authorList>
    </citation>
    <scope>NUCLEOTIDE SEQUENCE [LARGE SCALE GENOMIC DNA]</scope>
    <source>
        <strain evidence="7 8">NBRC 108250</strain>
    </source>
</reference>
<feature type="binding site" evidence="5">
    <location>
        <begin position="120"/>
        <end position="121"/>
    </location>
    <ligand>
        <name>acetyl-CoA</name>
        <dbReference type="ChEBI" id="CHEBI:57288"/>
    </ligand>
</feature>
<dbReference type="Gene3D" id="3.30.1050.10">
    <property type="entry name" value="SCP2 sterol-binding domain"/>
    <property type="match status" value="1"/>
</dbReference>
<evidence type="ECO:0000256" key="3">
    <source>
        <dbReference type="ARBA" id="ARBA00022679"/>
    </source>
</evidence>
<dbReference type="InterPro" id="IPR025559">
    <property type="entry name" value="Eis_dom"/>
</dbReference>
<dbReference type="SUPFAM" id="SSF55729">
    <property type="entry name" value="Acyl-CoA N-acyltransferases (Nat)"/>
    <property type="match status" value="1"/>
</dbReference>
<dbReference type="NCBIfam" id="NF002367">
    <property type="entry name" value="PRK01346.1-4"/>
    <property type="match status" value="1"/>
</dbReference>
<dbReference type="PANTHER" id="PTHR37817">
    <property type="entry name" value="N-ACETYLTRANSFERASE EIS"/>
    <property type="match status" value="1"/>
</dbReference>
<dbReference type="InterPro" id="IPR041380">
    <property type="entry name" value="Acetyltransf_17"/>
</dbReference>
<gene>
    <name evidence="7" type="ORF">GM1_034_00410</name>
</gene>
<comment type="subunit">
    <text evidence="5">Homohexamer; trimer of dimers.</text>
</comment>
<keyword evidence="2" id="KW-1036">Host cytoplasmic vesicle</keyword>
<dbReference type="Proteomes" id="UP000035009">
    <property type="component" value="Unassembled WGS sequence"/>
</dbReference>
<proteinExistence type="inferred from homology"/>
<organism evidence="7 8">
    <name type="scientific">Gordonia malaquae NBRC 108250</name>
    <dbReference type="NCBI Taxonomy" id="1223542"/>
    <lineage>
        <taxon>Bacteria</taxon>
        <taxon>Bacillati</taxon>
        <taxon>Actinomycetota</taxon>
        <taxon>Actinomycetes</taxon>
        <taxon>Mycobacteriales</taxon>
        <taxon>Gordoniaceae</taxon>
        <taxon>Gordonia</taxon>
    </lineage>
</organism>
<evidence type="ECO:0000256" key="1">
    <source>
        <dbReference type="ARBA" id="ARBA00009213"/>
    </source>
</evidence>
<dbReference type="CDD" id="cd04301">
    <property type="entry name" value="NAT_SF"/>
    <property type="match status" value="1"/>
</dbReference>
<dbReference type="InterPro" id="IPR000182">
    <property type="entry name" value="GNAT_dom"/>
</dbReference>
<dbReference type="InterPro" id="IPR016181">
    <property type="entry name" value="Acyl_CoA_acyltransferase"/>
</dbReference>
<comment type="caution">
    <text evidence="7">The sequence shown here is derived from an EMBL/GenBank/DDBJ whole genome shotgun (WGS) entry which is preliminary data.</text>
</comment>
<keyword evidence="8" id="KW-1185">Reference proteome</keyword>
<sequence length="398" mass="43386">MTSLTMSPATEADWPEIIGADARAFVLPAPLPDDEIAEFRAKFPDDATFVVRDDGRIVGFSMYFVLPMTLPGGEVVPTAGLSWVAVAATHRRRGLLRRMIDAQFAAWRAADLSVAILTASEGTIYERFGFGPAVFAHQARIDPSAVVFRRQAPEDSRVRYGTPDEIATRAPEIHARWAAQHPGAIGRPDTWWPSIFADRTFRRNSQTSGLHYLLHADGYASYRTDARNHSATVEDFVAVTTQAHDDLWRVLTGLDLITSIDAAIPVDDTLGHLLTDSRAVSVTGRPDTLWVSILDVVDALSRRSYGVDGSIVLDVADTYSDRAGRYAVVVVGGRATVSRTDQAADAVLDIATLSSIYLGGISARELALAGRIDTTEEHLDVLARMFDVPRAPFAGTFF</sequence>
<dbReference type="InterPro" id="IPR022902">
    <property type="entry name" value="NAcTrfase_Eis"/>
</dbReference>
<feature type="domain" description="N-acetyltransferase" evidence="6">
    <location>
        <begin position="4"/>
        <end position="153"/>
    </location>
</feature>
<dbReference type="eggNOG" id="COG4552">
    <property type="taxonomic scope" value="Bacteria"/>
</dbReference>
<comment type="similarity">
    <text evidence="1 5">Belongs to the acetyltransferase Eis family.</text>
</comment>
<dbReference type="AlphaFoldDB" id="M3VH04"/>
<dbReference type="GO" id="GO:0034069">
    <property type="term" value="F:aminoglycoside N-acetyltransferase activity"/>
    <property type="evidence" value="ECO:0007669"/>
    <property type="project" value="TreeGrafter"/>
</dbReference>
<feature type="binding site" evidence="5">
    <location>
        <begin position="92"/>
        <end position="97"/>
    </location>
    <ligand>
        <name>acetyl-CoA</name>
        <dbReference type="ChEBI" id="CHEBI:57288"/>
    </ligand>
</feature>
<evidence type="ECO:0000313" key="7">
    <source>
        <dbReference type="EMBL" id="GAC81454.1"/>
    </source>
</evidence>
<evidence type="ECO:0000256" key="5">
    <source>
        <dbReference type="HAMAP-Rule" id="MF_01812"/>
    </source>
</evidence>
<evidence type="ECO:0000256" key="2">
    <source>
        <dbReference type="ARBA" id="ARBA00022488"/>
    </source>
</evidence>
<dbReference type="InterPro" id="IPR051554">
    <property type="entry name" value="Acetyltransferase_Eis"/>
</dbReference>
<feature type="active site" description="Proton donor" evidence="5">
    <location>
        <position position="125"/>
    </location>
</feature>
<dbReference type="PANTHER" id="PTHR37817:SF1">
    <property type="entry name" value="N-ACETYLTRANSFERASE EIS"/>
    <property type="match status" value="1"/>
</dbReference>
<keyword evidence="4 5" id="KW-0012">Acyltransferase</keyword>
<protein>
    <recommendedName>
        <fullName evidence="6">N-acetyltransferase domain-containing protein</fullName>
    </recommendedName>
</protein>
<feature type="binding site" evidence="5">
    <location>
        <begin position="84"/>
        <end position="86"/>
    </location>
    <ligand>
        <name>acetyl-CoA</name>
        <dbReference type="ChEBI" id="CHEBI:57288"/>
    </ligand>
</feature>
<name>M3VH04_GORML</name>
<dbReference type="InterPro" id="IPR036527">
    <property type="entry name" value="SCP2_sterol-bd_dom_sf"/>
</dbReference>
<dbReference type="Pfam" id="PF17668">
    <property type="entry name" value="Acetyltransf_17"/>
    <property type="match status" value="1"/>
</dbReference>
<dbReference type="Pfam" id="PF13530">
    <property type="entry name" value="SCP2_2"/>
    <property type="match status" value="1"/>
</dbReference>
<dbReference type="EMBL" id="BAOP01000034">
    <property type="protein sequence ID" value="GAC81454.1"/>
    <property type="molecule type" value="Genomic_DNA"/>
</dbReference>
<dbReference type="Pfam" id="PF13527">
    <property type="entry name" value="Acetyltransf_9"/>
    <property type="match status" value="1"/>
</dbReference>
<evidence type="ECO:0000313" key="8">
    <source>
        <dbReference type="Proteomes" id="UP000035009"/>
    </source>
</evidence>
<evidence type="ECO:0000256" key="4">
    <source>
        <dbReference type="ARBA" id="ARBA00023315"/>
    </source>
</evidence>
<dbReference type="HAMAP" id="MF_01812">
    <property type="entry name" value="Eis"/>
    <property type="match status" value="1"/>
</dbReference>
<dbReference type="STRING" id="410332.SAMN04488550_0989"/>